<keyword evidence="3 6" id="KW-0812">Transmembrane</keyword>
<evidence type="ECO:0000256" key="5">
    <source>
        <dbReference type="ARBA" id="ARBA00023136"/>
    </source>
</evidence>
<dbReference type="Pfam" id="PF13520">
    <property type="entry name" value="AA_permease_2"/>
    <property type="match status" value="1"/>
</dbReference>
<feature type="transmembrane region" description="Helical" evidence="6">
    <location>
        <begin position="89"/>
        <end position="109"/>
    </location>
</feature>
<name>X1T565_9ZZZZ</name>
<dbReference type="InterPro" id="IPR050367">
    <property type="entry name" value="APC_superfamily"/>
</dbReference>
<evidence type="ECO:0000256" key="1">
    <source>
        <dbReference type="ARBA" id="ARBA00004651"/>
    </source>
</evidence>
<dbReference type="Gene3D" id="1.20.1740.10">
    <property type="entry name" value="Amino acid/polyamine transporter I"/>
    <property type="match status" value="1"/>
</dbReference>
<evidence type="ECO:0000256" key="6">
    <source>
        <dbReference type="SAM" id="Phobius"/>
    </source>
</evidence>
<dbReference type="InterPro" id="IPR002293">
    <property type="entry name" value="AA/rel_permease1"/>
</dbReference>
<reference evidence="7" key="1">
    <citation type="journal article" date="2014" name="Front. Microbiol.">
        <title>High frequency of phylogenetically diverse reductive dehalogenase-homologous genes in deep subseafloor sedimentary metagenomes.</title>
        <authorList>
            <person name="Kawai M."/>
            <person name="Futagami T."/>
            <person name="Toyoda A."/>
            <person name="Takaki Y."/>
            <person name="Nishi S."/>
            <person name="Hori S."/>
            <person name="Arai W."/>
            <person name="Tsubouchi T."/>
            <person name="Morono Y."/>
            <person name="Uchiyama I."/>
            <person name="Ito T."/>
            <person name="Fujiyama A."/>
            <person name="Inagaki F."/>
            <person name="Takami H."/>
        </authorList>
    </citation>
    <scope>NUCLEOTIDE SEQUENCE</scope>
    <source>
        <strain evidence="7">Expedition CK06-06</strain>
    </source>
</reference>
<dbReference type="PANTHER" id="PTHR42770:SF11">
    <property type="entry name" value="INNER MEMBRANE TRANSPORT PROTEIN YBAT"/>
    <property type="match status" value="1"/>
</dbReference>
<gene>
    <name evidence="7" type="ORF">S12H4_19897</name>
</gene>
<evidence type="ECO:0000256" key="3">
    <source>
        <dbReference type="ARBA" id="ARBA00022692"/>
    </source>
</evidence>
<feature type="transmembrane region" description="Helical" evidence="6">
    <location>
        <begin position="6"/>
        <end position="26"/>
    </location>
</feature>
<dbReference type="GO" id="GO:0022857">
    <property type="term" value="F:transmembrane transporter activity"/>
    <property type="evidence" value="ECO:0007669"/>
    <property type="project" value="InterPro"/>
</dbReference>
<comment type="subcellular location">
    <subcellularLocation>
        <location evidence="1">Cell membrane</location>
        <topology evidence="1">Multi-pass membrane protein</topology>
    </subcellularLocation>
</comment>
<comment type="caution">
    <text evidence="7">The sequence shown here is derived from an EMBL/GenBank/DDBJ whole genome shotgun (WGS) entry which is preliminary data.</text>
</comment>
<evidence type="ECO:0008006" key="8">
    <source>
        <dbReference type="Google" id="ProtNLM"/>
    </source>
</evidence>
<feature type="transmembrane region" description="Helical" evidence="6">
    <location>
        <begin position="154"/>
        <end position="176"/>
    </location>
</feature>
<keyword evidence="5 6" id="KW-0472">Membrane</keyword>
<sequence>VYAKVGPAVILVYILAGIVILPALFAKAELATAMPRAGGSYFFIERSMGSAAGTIGGFAGWLSLSLKSAFALVGIGIFAALINPNITDWQIKLIAVGFCVFFTILNLTSVKLTGRFQIFLVILLCILLFLYIFRGSMSLNVHRYTPFMPFGRRALFAAVAMVFISFGGLTKVASVAEEVRNPAKNLPYGMILAFCTVLLLYGLTVFVTVGLLDGHEFAHSLTPISTGGYKVFGTVGSIIMAFAGILAFVSTANAGILSASRFPMAMSRDQLLPEFFAKVNKRFNTPHFSII</sequence>
<dbReference type="PANTHER" id="PTHR42770">
    <property type="entry name" value="AMINO ACID TRANSPORTER-RELATED"/>
    <property type="match status" value="1"/>
</dbReference>
<evidence type="ECO:0000256" key="4">
    <source>
        <dbReference type="ARBA" id="ARBA00022989"/>
    </source>
</evidence>
<feature type="transmembrane region" description="Helical" evidence="6">
    <location>
        <begin position="58"/>
        <end position="83"/>
    </location>
</feature>
<dbReference type="EMBL" id="BARW01010009">
    <property type="protein sequence ID" value="GAI86506.1"/>
    <property type="molecule type" value="Genomic_DNA"/>
</dbReference>
<proteinExistence type="predicted"/>
<accession>X1T565</accession>
<feature type="transmembrane region" description="Helical" evidence="6">
    <location>
        <begin position="188"/>
        <end position="212"/>
    </location>
</feature>
<evidence type="ECO:0000256" key="2">
    <source>
        <dbReference type="ARBA" id="ARBA00022475"/>
    </source>
</evidence>
<feature type="non-terminal residue" evidence="7">
    <location>
        <position position="1"/>
    </location>
</feature>
<organism evidence="7">
    <name type="scientific">marine sediment metagenome</name>
    <dbReference type="NCBI Taxonomy" id="412755"/>
    <lineage>
        <taxon>unclassified sequences</taxon>
        <taxon>metagenomes</taxon>
        <taxon>ecological metagenomes</taxon>
    </lineage>
</organism>
<feature type="transmembrane region" description="Helical" evidence="6">
    <location>
        <begin position="232"/>
        <end position="258"/>
    </location>
</feature>
<dbReference type="GO" id="GO:0005886">
    <property type="term" value="C:plasma membrane"/>
    <property type="evidence" value="ECO:0007669"/>
    <property type="project" value="UniProtKB-SubCell"/>
</dbReference>
<keyword evidence="4 6" id="KW-1133">Transmembrane helix</keyword>
<feature type="transmembrane region" description="Helical" evidence="6">
    <location>
        <begin position="116"/>
        <end position="134"/>
    </location>
</feature>
<dbReference type="AlphaFoldDB" id="X1T565"/>
<evidence type="ECO:0000313" key="7">
    <source>
        <dbReference type="EMBL" id="GAI86506.1"/>
    </source>
</evidence>
<feature type="non-terminal residue" evidence="7">
    <location>
        <position position="291"/>
    </location>
</feature>
<keyword evidence="2" id="KW-1003">Cell membrane</keyword>
<protein>
    <recommendedName>
        <fullName evidence="8">Amino acid permease/ SLC12A domain-containing protein</fullName>
    </recommendedName>
</protein>